<dbReference type="RefSeq" id="XP_024883897.1">
    <property type="nucleotide sequence ID" value="XM_025028129.1"/>
</dbReference>
<dbReference type="GO" id="GO:0003676">
    <property type="term" value="F:nucleic acid binding"/>
    <property type="evidence" value="ECO:0007669"/>
    <property type="project" value="InterPro"/>
</dbReference>
<feature type="domain" description="Integrase catalytic" evidence="1">
    <location>
        <begin position="10"/>
        <end position="192"/>
    </location>
</feature>
<reference evidence="3" key="1">
    <citation type="submission" date="2025-08" db="UniProtKB">
        <authorList>
            <consortium name="RefSeq"/>
        </authorList>
    </citation>
    <scope>IDENTIFICATION</scope>
    <source>
        <tissue evidence="3">Whole body</tissue>
    </source>
</reference>
<evidence type="ECO:0000313" key="2">
    <source>
        <dbReference type="Proteomes" id="UP000504618"/>
    </source>
</evidence>
<dbReference type="Gene3D" id="3.30.420.10">
    <property type="entry name" value="Ribonuclease H-like superfamily/Ribonuclease H"/>
    <property type="match status" value="1"/>
</dbReference>
<dbReference type="SUPFAM" id="SSF53098">
    <property type="entry name" value="Ribonuclease H-like"/>
    <property type="match status" value="1"/>
</dbReference>
<dbReference type="GO" id="GO:0015074">
    <property type="term" value="P:DNA integration"/>
    <property type="evidence" value="ECO:0007669"/>
    <property type="project" value="InterPro"/>
</dbReference>
<dbReference type="GeneID" id="112462385"/>
<dbReference type="InterPro" id="IPR012337">
    <property type="entry name" value="RNaseH-like_sf"/>
</dbReference>
<dbReference type="PROSITE" id="PS50994">
    <property type="entry name" value="INTEGRASE"/>
    <property type="match status" value="1"/>
</dbReference>
<dbReference type="Proteomes" id="UP000504618">
    <property type="component" value="Unplaced"/>
</dbReference>
<protein>
    <submittedName>
        <fullName evidence="3">Uncharacterized protein LOC112462385</fullName>
    </submittedName>
</protein>
<accession>A0A6J1QN46</accession>
<evidence type="ECO:0000313" key="3">
    <source>
        <dbReference type="RefSeq" id="XP_024883897.1"/>
    </source>
</evidence>
<sequence>MADLPLDRVRQAKPFSITGIDYAGPFPVYNRRSRGATPFKAYVGLFVCFAAKAVHLELAFSLSTESFLSALRRFIARRGCCSWIYSDCGTNFVGAHREFVHCMQAVSERERIQWTFNAPSAPHFGGFWEARVKSMKTHLKRVVGAQILTVEEFGTFITQVEAILNFRPLCPTSSDPNDLGVLSPGHFLTLEPLVAVPYPNLQPVPIGRLDRWQLVQHMHQQF</sequence>
<gene>
    <name evidence="3" type="primary">LOC112462385</name>
</gene>
<dbReference type="InterPro" id="IPR001584">
    <property type="entry name" value="Integrase_cat-core"/>
</dbReference>
<organism evidence="2 3">
    <name type="scientific">Temnothorax curvispinosus</name>
    <dbReference type="NCBI Taxonomy" id="300111"/>
    <lineage>
        <taxon>Eukaryota</taxon>
        <taxon>Metazoa</taxon>
        <taxon>Ecdysozoa</taxon>
        <taxon>Arthropoda</taxon>
        <taxon>Hexapoda</taxon>
        <taxon>Insecta</taxon>
        <taxon>Pterygota</taxon>
        <taxon>Neoptera</taxon>
        <taxon>Endopterygota</taxon>
        <taxon>Hymenoptera</taxon>
        <taxon>Apocrita</taxon>
        <taxon>Aculeata</taxon>
        <taxon>Formicoidea</taxon>
        <taxon>Formicidae</taxon>
        <taxon>Myrmicinae</taxon>
        <taxon>Temnothorax</taxon>
    </lineage>
</organism>
<keyword evidence="2" id="KW-1185">Reference proteome</keyword>
<name>A0A6J1QN46_9HYME</name>
<evidence type="ECO:0000259" key="1">
    <source>
        <dbReference type="PROSITE" id="PS50994"/>
    </source>
</evidence>
<dbReference type="PANTHER" id="PTHR47331:SF1">
    <property type="entry name" value="GAG-LIKE PROTEIN"/>
    <property type="match status" value="1"/>
</dbReference>
<dbReference type="InterPro" id="IPR036397">
    <property type="entry name" value="RNaseH_sf"/>
</dbReference>
<dbReference type="AlphaFoldDB" id="A0A6J1QN46"/>
<proteinExistence type="predicted"/>
<dbReference type="PANTHER" id="PTHR47331">
    <property type="entry name" value="PHD-TYPE DOMAIN-CONTAINING PROTEIN"/>
    <property type="match status" value="1"/>
</dbReference>
<dbReference type="OrthoDB" id="6432478at2759"/>